<evidence type="ECO:0000256" key="1">
    <source>
        <dbReference type="SAM" id="Phobius"/>
    </source>
</evidence>
<evidence type="ECO:0000313" key="3">
    <source>
        <dbReference type="EMBL" id="RSL14615.1"/>
    </source>
</evidence>
<dbReference type="PANTHER" id="PTHR40940:SF1">
    <property type="entry name" value="PROTEIN BATD"/>
    <property type="match status" value="1"/>
</dbReference>
<keyword evidence="4" id="KW-1185">Reference proteome</keyword>
<proteinExistence type="predicted"/>
<accession>A0A3R9Q7M4</accession>
<evidence type="ECO:0000259" key="2">
    <source>
        <dbReference type="Pfam" id="PF25607"/>
    </source>
</evidence>
<dbReference type="OrthoDB" id="7699970at2"/>
<organism evidence="3 4">
    <name type="scientific">Edaphobacter aggregans</name>
    <dbReference type="NCBI Taxonomy" id="570835"/>
    <lineage>
        <taxon>Bacteria</taxon>
        <taxon>Pseudomonadati</taxon>
        <taxon>Acidobacteriota</taxon>
        <taxon>Terriglobia</taxon>
        <taxon>Terriglobales</taxon>
        <taxon>Acidobacteriaceae</taxon>
        <taxon>Edaphobacter</taxon>
    </lineage>
</organism>
<reference evidence="3 4" key="1">
    <citation type="submission" date="2018-12" db="EMBL/GenBank/DDBJ databases">
        <title>Sequencing of bacterial isolates from soil warming experiment in Harvard Forest, Massachusetts, USA.</title>
        <authorList>
            <person name="Deangelis K."/>
        </authorList>
    </citation>
    <scope>NUCLEOTIDE SEQUENCE [LARGE SCALE GENOMIC DNA]</scope>
    <source>
        <strain evidence="3 4">EB153</strain>
    </source>
</reference>
<dbReference type="Pfam" id="PF13584">
    <property type="entry name" value="BatD"/>
    <property type="match status" value="1"/>
</dbReference>
<feature type="domain" description="DUF7939" evidence="2">
    <location>
        <begin position="343"/>
        <end position="425"/>
    </location>
</feature>
<protein>
    <submittedName>
        <fullName evidence="3">Oxygen tolerance protein BatD</fullName>
    </submittedName>
</protein>
<dbReference type="InterPro" id="IPR025738">
    <property type="entry name" value="BatD"/>
</dbReference>
<dbReference type="RefSeq" id="WP_125483456.1">
    <property type="nucleotide sequence ID" value="NZ_RSDW01000001.1"/>
</dbReference>
<dbReference type="AlphaFoldDB" id="A0A3R9Q7M4"/>
<sequence length="442" mass="50437">MRRTFIVMLAAISSLTVPGQIPIVRAKFEPSRGILVGQPVRLVVSIFVPNYFAGAPDFPEFEIENAIVVLPQDRPQNSNEQIGGVTYAGITETYVVYPQQPGDFKLPAAQITVPYAIAPPKTATAHVPLPALTFHADVPLAAKSLDYFLPTTSLTIQQKWSAPLKSLRAGDSVERTITVTATKMQAMLIPPLPLETPEGIRIYEEEPIVQDQKTDRGEFVYGRRTQSAKYFIRKAGDYTLPAVELKWWNLSTNRLVTATLPAIRFTAAANPDYVAELPPEQEPVPVKQLKHGSLWSKYKFWIRVAAPCFVAFIFILWIAWHSLPRIYRRLQAWHYKREHSEPAYFRDLQFSCRRSHAMQAYDRFLRWLTLAHPGMPVHEFLRQADDPVLSSEINDLSASLYAKNNQGPHQWNGERMAHHLRQHRKVQNIRTMKRQFLPKLNP</sequence>
<comment type="caution">
    <text evidence="3">The sequence shown here is derived from an EMBL/GenBank/DDBJ whole genome shotgun (WGS) entry which is preliminary data.</text>
</comment>
<dbReference type="EMBL" id="RSDW01000001">
    <property type="protein sequence ID" value="RSL14615.1"/>
    <property type="molecule type" value="Genomic_DNA"/>
</dbReference>
<name>A0A3R9Q7M4_9BACT</name>
<keyword evidence="1" id="KW-0472">Membrane</keyword>
<dbReference type="InterPro" id="IPR057699">
    <property type="entry name" value="DUF7939"/>
</dbReference>
<dbReference type="Proteomes" id="UP000269669">
    <property type="component" value="Unassembled WGS sequence"/>
</dbReference>
<dbReference type="PANTHER" id="PTHR40940">
    <property type="entry name" value="PROTEIN BATD-RELATED"/>
    <property type="match status" value="1"/>
</dbReference>
<evidence type="ECO:0000313" key="4">
    <source>
        <dbReference type="Proteomes" id="UP000269669"/>
    </source>
</evidence>
<gene>
    <name evidence="3" type="ORF">EDE15_0067</name>
</gene>
<keyword evidence="1" id="KW-0812">Transmembrane</keyword>
<dbReference type="Pfam" id="PF25607">
    <property type="entry name" value="DUF7939"/>
    <property type="match status" value="1"/>
</dbReference>
<keyword evidence="1" id="KW-1133">Transmembrane helix</keyword>
<feature type="transmembrane region" description="Helical" evidence="1">
    <location>
        <begin position="300"/>
        <end position="320"/>
    </location>
</feature>